<dbReference type="AlphaFoldDB" id="J3NSD6"/>
<dbReference type="Proteomes" id="UP000006039">
    <property type="component" value="Unassembled WGS sequence"/>
</dbReference>
<protein>
    <submittedName>
        <fullName evidence="2 3">Uncharacterized protein</fullName>
    </submittedName>
</protein>
<dbReference type="HOGENOM" id="CLU_2512756_0_0_1"/>
<sequence length="85" mass="8971">MGRAASSQPPTFEWEGVRWARIVGVKFEQSASYVVQTWQESPTIDPGRPEGRGLGLPRSRAGVGSSCSGSGTAQGVEHKRAAALS</sequence>
<name>J3NSD6_GAET3</name>
<dbReference type="EnsemblFungi" id="EJT79093">
    <property type="protein sequence ID" value="EJT79093"/>
    <property type="gene ID" value="GGTG_04182"/>
</dbReference>
<reference evidence="2" key="2">
    <citation type="submission" date="2010-07" db="EMBL/GenBank/DDBJ databases">
        <authorList>
            <consortium name="The Broad Institute Genome Sequencing Platform"/>
            <consortium name="Broad Institute Genome Sequencing Center for Infectious Disease"/>
            <person name="Ma L.-J."/>
            <person name="Dead R."/>
            <person name="Young S."/>
            <person name="Zeng Q."/>
            <person name="Koehrsen M."/>
            <person name="Alvarado L."/>
            <person name="Berlin A."/>
            <person name="Chapman S.B."/>
            <person name="Chen Z."/>
            <person name="Freedman E."/>
            <person name="Gellesch M."/>
            <person name="Goldberg J."/>
            <person name="Griggs A."/>
            <person name="Gujja S."/>
            <person name="Heilman E.R."/>
            <person name="Heiman D."/>
            <person name="Hepburn T."/>
            <person name="Howarth C."/>
            <person name="Jen D."/>
            <person name="Larson L."/>
            <person name="Mehta T."/>
            <person name="Neiman D."/>
            <person name="Pearson M."/>
            <person name="Roberts A."/>
            <person name="Saif S."/>
            <person name="Shea T."/>
            <person name="Shenoy N."/>
            <person name="Sisk P."/>
            <person name="Stolte C."/>
            <person name="Sykes S."/>
            <person name="Walk T."/>
            <person name="White J."/>
            <person name="Yandava C."/>
            <person name="Haas B."/>
            <person name="Nusbaum C."/>
            <person name="Birren B."/>
        </authorList>
    </citation>
    <scope>NUCLEOTIDE SEQUENCE</scope>
    <source>
        <strain evidence="2">R3-111a-1</strain>
    </source>
</reference>
<feature type="region of interest" description="Disordered" evidence="1">
    <location>
        <begin position="39"/>
        <end position="85"/>
    </location>
</feature>
<reference evidence="4" key="1">
    <citation type="submission" date="2010-07" db="EMBL/GenBank/DDBJ databases">
        <title>The genome sequence of Gaeumannomyces graminis var. tritici strain R3-111a-1.</title>
        <authorList>
            <consortium name="The Broad Institute Genome Sequencing Platform"/>
            <person name="Ma L.-J."/>
            <person name="Dead R."/>
            <person name="Young S."/>
            <person name="Zeng Q."/>
            <person name="Koehrsen M."/>
            <person name="Alvarado L."/>
            <person name="Berlin A."/>
            <person name="Chapman S.B."/>
            <person name="Chen Z."/>
            <person name="Freedman E."/>
            <person name="Gellesch M."/>
            <person name="Goldberg J."/>
            <person name="Griggs A."/>
            <person name="Gujja S."/>
            <person name="Heilman E.R."/>
            <person name="Heiman D."/>
            <person name="Hepburn T."/>
            <person name="Howarth C."/>
            <person name="Jen D."/>
            <person name="Larson L."/>
            <person name="Mehta T."/>
            <person name="Neiman D."/>
            <person name="Pearson M."/>
            <person name="Roberts A."/>
            <person name="Saif S."/>
            <person name="Shea T."/>
            <person name="Shenoy N."/>
            <person name="Sisk P."/>
            <person name="Stolte C."/>
            <person name="Sykes S."/>
            <person name="Walk T."/>
            <person name="White J."/>
            <person name="Yandava C."/>
            <person name="Haas B."/>
            <person name="Nusbaum C."/>
            <person name="Birren B."/>
        </authorList>
    </citation>
    <scope>NUCLEOTIDE SEQUENCE [LARGE SCALE GENOMIC DNA]</scope>
    <source>
        <strain evidence="4">R3-111a-1</strain>
    </source>
</reference>
<proteinExistence type="predicted"/>
<evidence type="ECO:0000256" key="1">
    <source>
        <dbReference type="SAM" id="MobiDB-lite"/>
    </source>
</evidence>
<feature type="compositionally biased region" description="Basic and acidic residues" evidence="1">
    <location>
        <begin position="76"/>
        <end position="85"/>
    </location>
</feature>
<evidence type="ECO:0000313" key="4">
    <source>
        <dbReference type="Proteomes" id="UP000006039"/>
    </source>
</evidence>
<dbReference type="VEuPathDB" id="FungiDB:GGTG_04182"/>
<keyword evidence="4" id="KW-1185">Reference proteome</keyword>
<evidence type="ECO:0000313" key="2">
    <source>
        <dbReference type="EMBL" id="EJT79093.1"/>
    </source>
</evidence>
<accession>J3NSD6</accession>
<dbReference type="EMBL" id="GL385396">
    <property type="protein sequence ID" value="EJT79093.1"/>
    <property type="molecule type" value="Genomic_DNA"/>
</dbReference>
<dbReference type="GeneID" id="20344640"/>
<gene>
    <name evidence="3" type="primary">20344640</name>
    <name evidence="2" type="ORF">GGTG_04182</name>
</gene>
<evidence type="ECO:0000313" key="3">
    <source>
        <dbReference type="EnsemblFungi" id="EJT79093"/>
    </source>
</evidence>
<dbReference type="RefSeq" id="XP_009220238.1">
    <property type="nucleotide sequence ID" value="XM_009221974.1"/>
</dbReference>
<reference evidence="2" key="3">
    <citation type="submission" date="2010-09" db="EMBL/GenBank/DDBJ databases">
        <title>Annotation of Gaeumannomyces graminis var. tritici R3-111a-1.</title>
        <authorList>
            <consortium name="The Broad Institute Genome Sequencing Platform"/>
            <person name="Ma L.-J."/>
            <person name="Dead R."/>
            <person name="Young S.K."/>
            <person name="Zeng Q."/>
            <person name="Gargeya S."/>
            <person name="Fitzgerald M."/>
            <person name="Haas B."/>
            <person name="Abouelleil A."/>
            <person name="Alvarado L."/>
            <person name="Arachchi H.M."/>
            <person name="Berlin A."/>
            <person name="Brown A."/>
            <person name="Chapman S.B."/>
            <person name="Chen Z."/>
            <person name="Dunbar C."/>
            <person name="Freedman E."/>
            <person name="Gearin G."/>
            <person name="Gellesch M."/>
            <person name="Goldberg J."/>
            <person name="Griggs A."/>
            <person name="Gujja S."/>
            <person name="Heiman D."/>
            <person name="Howarth C."/>
            <person name="Larson L."/>
            <person name="Lui A."/>
            <person name="MacDonald P.J.P."/>
            <person name="Mehta T."/>
            <person name="Montmayeur A."/>
            <person name="Murphy C."/>
            <person name="Neiman D."/>
            <person name="Pearson M."/>
            <person name="Priest M."/>
            <person name="Roberts A."/>
            <person name="Saif S."/>
            <person name="Shea T."/>
            <person name="Shenoy N."/>
            <person name="Sisk P."/>
            <person name="Stolte C."/>
            <person name="Sykes S."/>
            <person name="Yandava C."/>
            <person name="Wortman J."/>
            <person name="Nusbaum C."/>
            <person name="Birren B."/>
        </authorList>
    </citation>
    <scope>NUCLEOTIDE SEQUENCE</scope>
    <source>
        <strain evidence="2">R3-111a-1</strain>
    </source>
</reference>
<reference evidence="3" key="5">
    <citation type="submission" date="2018-04" db="UniProtKB">
        <authorList>
            <consortium name="EnsemblFungi"/>
        </authorList>
    </citation>
    <scope>IDENTIFICATION</scope>
    <source>
        <strain evidence="3">R3-111a-1</strain>
    </source>
</reference>
<reference evidence="3" key="4">
    <citation type="journal article" date="2015" name="G3 (Bethesda)">
        <title>Genome sequences of three phytopathogenic species of the Magnaporthaceae family of fungi.</title>
        <authorList>
            <person name="Okagaki L.H."/>
            <person name="Nunes C.C."/>
            <person name="Sailsbery J."/>
            <person name="Clay B."/>
            <person name="Brown D."/>
            <person name="John T."/>
            <person name="Oh Y."/>
            <person name="Young N."/>
            <person name="Fitzgerald M."/>
            <person name="Haas B.J."/>
            <person name="Zeng Q."/>
            <person name="Young S."/>
            <person name="Adiconis X."/>
            <person name="Fan L."/>
            <person name="Levin J.Z."/>
            <person name="Mitchell T.K."/>
            <person name="Okubara P.A."/>
            <person name="Farman M.L."/>
            <person name="Kohn L.M."/>
            <person name="Birren B."/>
            <person name="Ma L.-J."/>
            <person name="Dean R.A."/>
        </authorList>
    </citation>
    <scope>NUCLEOTIDE SEQUENCE</scope>
    <source>
        <strain evidence="3">R3-111a-1</strain>
    </source>
</reference>
<organism evidence="2">
    <name type="scientific">Gaeumannomyces tritici (strain R3-111a-1)</name>
    <name type="common">Wheat and barley take-all root rot fungus</name>
    <name type="synonym">Gaeumannomyces graminis var. tritici</name>
    <dbReference type="NCBI Taxonomy" id="644352"/>
    <lineage>
        <taxon>Eukaryota</taxon>
        <taxon>Fungi</taxon>
        <taxon>Dikarya</taxon>
        <taxon>Ascomycota</taxon>
        <taxon>Pezizomycotina</taxon>
        <taxon>Sordariomycetes</taxon>
        <taxon>Sordariomycetidae</taxon>
        <taxon>Magnaporthales</taxon>
        <taxon>Magnaporthaceae</taxon>
        <taxon>Gaeumannomyces</taxon>
    </lineage>
</organism>